<feature type="domain" description="Retrotransposon gag" evidence="1">
    <location>
        <begin position="33"/>
        <end position="119"/>
    </location>
</feature>
<protein>
    <recommendedName>
        <fullName evidence="1">Retrotransposon gag domain-containing protein</fullName>
    </recommendedName>
</protein>
<dbReference type="Proteomes" id="UP000681967">
    <property type="component" value="Unassembled WGS sequence"/>
</dbReference>
<organism evidence="2 3">
    <name type="scientific">Rotaria magnacalcarata</name>
    <dbReference type="NCBI Taxonomy" id="392030"/>
    <lineage>
        <taxon>Eukaryota</taxon>
        <taxon>Metazoa</taxon>
        <taxon>Spiralia</taxon>
        <taxon>Gnathifera</taxon>
        <taxon>Rotifera</taxon>
        <taxon>Eurotatoria</taxon>
        <taxon>Bdelloidea</taxon>
        <taxon>Philodinida</taxon>
        <taxon>Philodinidae</taxon>
        <taxon>Rotaria</taxon>
    </lineage>
</organism>
<comment type="caution">
    <text evidence="2">The sequence shown here is derived from an EMBL/GenBank/DDBJ whole genome shotgun (WGS) entry which is preliminary data.</text>
</comment>
<dbReference type="InterPro" id="IPR005162">
    <property type="entry name" value="Retrotrans_gag_dom"/>
</dbReference>
<accession>A0A8S3GG69</accession>
<evidence type="ECO:0000313" key="3">
    <source>
        <dbReference type="Proteomes" id="UP000681967"/>
    </source>
</evidence>
<dbReference type="Pfam" id="PF03732">
    <property type="entry name" value="Retrotrans_gag"/>
    <property type="match status" value="1"/>
</dbReference>
<dbReference type="EMBL" id="CAJOBH010268037">
    <property type="protein sequence ID" value="CAF5162562.1"/>
    <property type="molecule type" value="Genomic_DNA"/>
</dbReference>
<reference evidence="2" key="1">
    <citation type="submission" date="2021-02" db="EMBL/GenBank/DDBJ databases">
        <authorList>
            <person name="Nowell W R."/>
        </authorList>
    </citation>
    <scope>NUCLEOTIDE SEQUENCE</scope>
</reference>
<dbReference type="AlphaFoldDB" id="A0A8S3GG69"/>
<name>A0A8S3GG69_9BILA</name>
<feature type="non-terminal residue" evidence="2">
    <location>
        <position position="1"/>
    </location>
</feature>
<feature type="non-terminal residue" evidence="2">
    <location>
        <position position="166"/>
    </location>
</feature>
<sequence>NETDIDEWLFDLNNLFSLMKLKDETKILETMGKLTGPALRWYQENLRSFTKWDDAEKALRDRFKEFTLGSQLMHEFFQLYQDENQSITSFYENVIRKYRKARQFITEQQVITVLQSGVKLSLKEYLIRNEKDIRKPEEWLQIAREEEYIQNRIQQQRNNFYYETKK</sequence>
<evidence type="ECO:0000259" key="1">
    <source>
        <dbReference type="Pfam" id="PF03732"/>
    </source>
</evidence>
<proteinExistence type="predicted"/>
<evidence type="ECO:0000313" key="2">
    <source>
        <dbReference type="EMBL" id="CAF5162562.1"/>
    </source>
</evidence>
<gene>
    <name evidence="2" type="ORF">BYL167_LOCUS75018</name>
</gene>